<dbReference type="Gene3D" id="3.40.190.10">
    <property type="entry name" value="Periplasmic binding protein-like II"/>
    <property type="match status" value="2"/>
</dbReference>
<evidence type="ECO:0000256" key="4">
    <source>
        <dbReference type="ARBA" id="ARBA00023139"/>
    </source>
</evidence>
<evidence type="ECO:0000256" key="6">
    <source>
        <dbReference type="PIRNR" id="PIRNR002854"/>
    </source>
</evidence>
<keyword evidence="3" id="KW-0472">Membrane</keyword>
<dbReference type="PANTHER" id="PTHR30429">
    <property type="entry name" value="D-METHIONINE-BINDING LIPOPROTEIN METQ"/>
    <property type="match status" value="1"/>
</dbReference>
<dbReference type="PIRSF" id="PIRSF002854">
    <property type="entry name" value="MetQ"/>
    <property type="match status" value="1"/>
</dbReference>
<keyword evidence="8" id="KW-1185">Reference proteome</keyword>
<proteinExistence type="inferred from homology"/>
<keyword evidence="2" id="KW-0732">Signal</keyword>
<organism evidence="7 8">
    <name type="scientific">Lactiplantibacillus xiangfangensis</name>
    <dbReference type="NCBI Taxonomy" id="942150"/>
    <lineage>
        <taxon>Bacteria</taxon>
        <taxon>Bacillati</taxon>
        <taxon>Bacillota</taxon>
        <taxon>Bacilli</taxon>
        <taxon>Lactobacillales</taxon>
        <taxon>Lactobacillaceae</taxon>
        <taxon>Lactiplantibacillus</taxon>
    </lineage>
</organism>
<evidence type="ECO:0000313" key="8">
    <source>
        <dbReference type="Proteomes" id="UP000051783"/>
    </source>
</evidence>
<evidence type="ECO:0000256" key="1">
    <source>
        <dbReference type="ARBA" id="ARBA00004635"/>
    </source>
</evidence>
<protein>
    <recommendedName>
        <fullName evidence="6">Lipoprotein</fullName>
    </recommendedName>
</protein>
<comment type="subcellular location">
    <subcellularLocation>
        <location evidence="1">Membrane</location>
        <topology evidence="1">Lipid-anchor</topology>
    </subcellularLocation>
</comment>
<reference evidence="7 8" key="1">
    <citation type="journal article" date="2015" name="Genome Announc.">
        <title>Expanding the biotechnology potential of lactobacilli through comparative genomics of 213 strains and associated genera.</title>
        <authorList>
            <person name="Sun Z."/>
            <person name="Harris H.M."/>
            <person name="McCann A."/>
            <person name="Guo C."/>
            <person name="Argimon S."/>
            <person name="Zhang W."/>
            <person name="Yang X."/>
            <person name="Jeffery I.B."/>
            <person name="Cooney J.C."/>
            <person name="Kagawa T.F."/>
            <person name="Liu W."/>
            <person name="Song Y."/>
            <person name="Salvetti E."/>
            <person name="Wrobel A."/>
            <person name="Rasinkangas P."/>
            <person name="Parkhill J."/>
            <person name="Rea M.C."/>
            <person name="O'Sullivan O."/>
            <person name="Ritari J."/>
            <person name="Douillard F.P."/>
            <person name="Paul Ross R."/>
            <person name="Yang R."/>
            <person name="Briner A.E."/>
            <person name="Felis G.E."/>
            <person name="de Vos W.M."/>
            <person name="Barrangou R."/>
            <person name="Klaenhammer T.R."/>
            <person name="Caufield P.W."/>
            <person name="Cui Y."/>
            <person name="Zhang H."/>
            <person name="O'Toole P.W."/>
        </authorList>
    </citation>
    <scope>NUCLEOTIDE SEQUENCE [LARGE SCALE GENOMIC DNA]</scope>
    <source>
        <strain evidence="7 8">LMG 26013</strain>
    </source>
</reference>
<dbReference type="EMBL" id="JQCL01000098">
    <property type="protein sequence ID" value="KRO07736.1"/>
    <property type="molecule type" value="Genomic_DNA"/>
</dbReference>
<keyword evidence="4" id="KW-0564">Palmitate</keyword>
<evidence type="ECO:0000256" key="3">
    <source>
        <dbReference type="ARBA" id="ARBA00023136"/>
    </source>
</evidence>
<dbReference type="AlphaFoldDB" id="A0A0R2M0Z9"/>
<gene>
    <name evidence="7" type="ORF">IV64_GL001189</name>
</gene>
<dbReference type="Pfam" id="PF03180">
    <property type="entry name" value="Lipoprotein_9"/>
    <property type="match status" value="1"/>
</dbReference>
<name>A0A0R2M0Z9_9LACO</name>
<dbReference type="GO" id="GO:0016020">
    <property type="term" value="C:membrane"/>
    <property type="evidence" value="ECO:0007669"/>
    <property type="project" value="UniProtKB-SubCell"/>
</dbReference>
<evidence type="ECO:0000256" key="2">
    <source>
        <dbReference type="ARBA" id="ARBA00022729"/>
    </source>
</evidence>
<sequence length="279" mass="30347">MRRNTKWLLALVGVIVVFTGIWGFSHNSDGQASGSKLKTVKIGVAAGPYGDMATKVLGPLLEKKGYKVVTKEFNDYVQPNKALNSGEIDANLFQHSLYLKTFAKANHLKLSAISETPTLGMGIYSKKLSKLSTLKDGATVSIPNDPSNLARALQLLAAQKLITLKKHINVTTASKVDIATNPKNLKIKTLDAAQLPQSLSNVAITVVPGNYSWSAKLNPSKALALEKLQDDYKEVFVVKTSNKNAAFAKAVKSVLNSKEFKQAIAKSQFKDFDKPTSWQ</sequence>
<dbReference type="OrthoDB" id="9812878at2"/>
<dbReference type="PATRIC" id="fig|942150.3.peg.1225"/>
<dbReference type="STRING" id="942150.IV64_GL001189"/>
<keyword evidence="5 6" id="KW-0449">Lipoprotein</keyword>
<accession>A0A0R2M0Z9</accession>
<evidence type="ECO:0000256" key="5">
    <source>
        <dbReference type="ARBA" id="ARBA00023288"/>
    </source>
</evidence>
<dbReference type="PANTHER" id="PTHR30429:SF0">
    <property type="entry name" value="METHIONINE-BINDING LIPOPROTEIN METQ"/>
    <property type="match status" value="1"/>
</dbReference>
<comment type="caution">
    <text evidence="7">The sequence shown here is derived from an EMBL/GenBank/DDBJ whole genome shotgun (WGS) entry which is preliminary data.</text>
</comment>
<dbReference type="RefSeq" id="WP_057707488.1">
    <property type="nucleotide sequence ID" value="NZ_JQCL01000098.1"/>
</dbReference>
<evidence type="ECO:0000313" key="7">
    <source>
        <dbReference type="EMBL" id="KRO07736.1"/>
    </source>
</evidence>
<dbReference type="Proteomes" id="UP000051783">
    <property type="component" value="Unassembled WGS sequence"/>
</dbReference>
<dbReference type="SUPFAM" id="SSF53850">
    <property type="entry name" value="Periplasmic binding protein-like II"/>
    <property type="match status" value="1"/>
</dbReference>
<dbReference type="InterPro" id="IPR004872">
    <property type="entry name" value="Lipoprotein_NlpA"/>
</dbReference>
<comment type="similarity">
    <text evidence="6">Belongs to the nlpA lipoprotein family.</text>
</comment>